<comment type="subcellular location">
    <subcellularLocation>
        <location evidence="1">Membrane</location>
        <topology evidence="1">Multi-pass membrane protein</topology>
    </subcellularLocation>
</comment>
<dbReference type="InterPro" id="IPR050382">
    <property type="entry name" value="MFS_Na/Anion_cotransporter"/>
</dbReference>
<evidence type="ECO:0000256" key="1">
    <source>
        <dbReference type="ARBA" id="ARBA00004141"/>
    </source>
</evidence>
<accession>A0A1B0CVT2</accession>
<dbReference type="Pfam" id="PF07690">
    <property type="entry name" value="MFS_1"/>
    <property type="match status" value="1"/>
</dbReference>
<keyword evidence="4 5" id="KW-0472">Membrane</keyword>
<dbReference type="PROSITE" id="PS50850">
    <property type="entry name" value="MFS"/>
    <property type="match status" value="1"/>
</dbReference>
<dbReference type="PANTHER" id="PTHR11662:SF455">
    <property type="entry name" value="GH23975P"/>
    <property type="match status" value="1"/>
</dbReference>
<dbReference type="EMBL" id="AJWK01031160">
    <property type="status" value="NOT_ANNOTATED_CDS"/>
    <property type="molecule type" value="Genomic_DNA"/>
</dbReference>
<feature type="transmembrane region" description="Helical" evidence="5">
    <location>
        <begin position="81"/>
        <end position="97"/>
    </location>
</feature>
<dbReference type="GO" id="GO:0022857">
    <property type="term" value="F:transmembrane transporter activity"/>
    <property type="evidence" value="ECO:0007669"/>
    <property type="project" value="InterPro"/>
</dbReference>
<evidence type="ECO:0000256" key="2">
    <source>
        <dbReference type="ARBA" id="ARBA00022692"/>
    </source>
</evidence>
<dbReference type="AlphaFoldDB" id="A0A1B0CVT2"/>
<feature type="transmembrane region" description="Helical" evidence="5">
    <location>
        <begin position="128"/>
        <end position="153"/>
    </location>
</feature>
<dbReference type="PANTHER" id="PTHR11662">
    <property type="entry name" value="SOLUTE CARRIER FAMILY 17"/>
    <property type="match status" value="1"/>
</dbReference>
<dbReference type="GO" id="GO:0006820">
    <property type="term" value="P:monoatomic anion transport"/>
    <property type="evidence" value="ECO:0007669"/>
    <property type="project" value="TreeGrafter"/>
</dbReference>
<feature type="domain" description="Major facilitator superfamily (MFS) profile" evidence="6">
    <location>
        <begin position="24"/>
        <end position="249"/>
    </location>
</feature>
<proteinExistence type="predicted"/>
<dbReference type="EnsemblMetazoa" id="LLOJ009117-RA">
    <property type="protein sequence ID" value="LLOJ009117-PA"/>
    <property type="gene ID" value="LLOJ009117"/>
</dbReference>
<sequence length="249" mass="27396">MNIILNSLGNTFKWKLLKSRRAAVTILSFIGLLLALVNSVSLSVVIVAMTNEVNKTLENGTVVLEREFQWDSKEQGLVLSAYYYGFLWTQLLGGMLASKFGGHIVFGIGNGLAACIMLLLPWMANLGIYYFVAGRIILGSLSGVVIPAVQEIFSKWAPIHERTTMLGIALSGTQSGSFTAFLLSGYFVQLLGWQSVFYISENSFLVQQEGTMYIAWARGQDDFDLVDSLNMDELHPKSKWCSNDAALAG</sequence>
<evidence type="ECO:0000256" key="4">
    <source>
        <dbReference type="ARBA" id="ARBA00023136"/>
    </source>
</evidence>
<dbReference type="Gene3D" id="1.20.1250.20">
    <property type="entry name" value="MFS general substrate transporter like domains"/>
    <property type="match status" value="1"/>
</dbReference>
<keyword evidence="8" id="KW-1185">Reference proteome</keyword>
<dbReference type="InterPro" id="IPR020846">
    <property type="entry name" value="MFS_dom"/>
</dbReference>
<dbReference type="InterPro" id="IPR036259">
    <property type="entry name" value="MFS_trans_sf"/>
</dbReference>
<dbReference type="InterPro" id="IPR011701">
    <property type="entry name" value="MFS"/>
</dbReference>
<dbReference type="VEuPathDB" id="VectorBase:LLONM1_001851"/>
<feature type="transmembrane region" description="Helical" evidence="5">
    <location>
        <begin position="104"/>
        <end position="122"/>
    </location>
</feature>
<feature type="transmembrane region" description="Helical" evidence="5">
    <location>
        <begin position="165"/>
        <end position="188"/>
    </location>
</feature>
<evidence type="ECO:0000256" key="3">
    <source>
        <dbReference type="ARBA" id="ARBA00022989"/>
    </source>
</evidence>
<keyword evidence="3 5" id="KW-1133">Transmembrane helix</keyword>
<evidence type="ECO:0000313" key="8">
    <source>
        <dbReference type="Proteomes" id="UP000092461"/>
    </source>
</evidence>
<name>A0A1B0CVT2_LUTLO</name>
<organism evidence="7 8">
    <name type="scientific">Lutzomyia longipalpis</name>
    <name type="common">Sand fly</name>
    <dbReference type="NCBI Taxonomy" id="7200"/>
    <lineage>
        <taxon>Eukaryota</taxon>
        <taxon>Metazoa</taxon>
        <taxon>Ecdysozoa</taxon>
        <taxon>Arthropoda</taxon>
        <taxon>Hexapoda</taxon>
        <taxon>Insecta</taxon>
        <taxon>Pterygota</taxon>
        <taxon>Neoptera</taxon>
        <taxon>Endopterygota</taxon>
        <taxon>Diptera</taxon>
        <taxon>Nematocera</taxon>
        <taxon>Psychodoidea</taxon>
        <taxon>Psychodidae</taxon>
        <taxon>Lutzomyia</taxon>
        <taxon>Lutzomyia</taxon>
    </lineage>
</organism>
<dbReference type="Proteomes" id="UP000092461">
    <property type="component" value="Unassembled WGS sequence"/>
</dbReference>
<reference evidence="7" key="1">
    <citation type="submission" date="2020-05" db="UniProtKB">
        <authorList>
            <consortium name="EnsemblMetazoa"/>
        </authorList>
    </citation>
    <scope>IDENTIFICATION</scope>
    <source>
        <strain evidence="7">Jacobina</strain>
    </source>
</reference>
<feature type="transmembrane region" description="Helical" evidence="5">
    <location>
        <begin position="22"/>
        <end position="49"/>
    </location>
</feature>
<evidence type="ECO:0000259" key="6">
    <source>
        <dbReference type="PROSITE" id="PS50850"/>
    </source>
</evidence>
<keyword evidence="2 5" id="KW-0812">Transmembrane</keyword>
<evidence type="ECO:0000256" key="5">
    <source>
        <dbReference type="SAM" id="Phobius"/>
    </source>
</evidence>
<dbReference type="SUPFAM" id="SSF103473">
    <property type="entry name" value="MFS general substrate transporter"/>
    <property type="match status" value="1"/>
</dbReference>
<dbReference type="VEuPathDB" id="VectorBase:LLOJ009117"/>
<evidence type="ECO:0000313" key="7">
    <source>
        <dbReference type="EnsemblMetazoa" id="LLOJ009117-PA"/>
    </source>
</evidence>
<dbReference type="EMBL" id="AJWK01031159">
    <property type="status" value="NOT_ANNOTATED_CDS"/>
    <property type="molecule type" value="Genomic_DNA"/>
</dbReference>
<dbReference type="FunFam" id="1.20.1250.20:FF:000423">
    <property type="entry name" value="Putative inorganic phosphate cotransporter-like Protein"/>
    <property type="match status" value="1"/>
</dbReference>
<dbReference type="GO" id="GO:0016020">
    <property type="term" value="C:membrane"/>
    <property type="evidence" value="ECO:0007669"/>
    <property type="project" value="UniProtKB-SubCell"/>
</dbReference>
<protein>
    <recommendedName>
        <fullName evidence="6">Major facilitator superfamily (MFS) profile domain-containing protein</fullName>
    </recommendedName>
</protein>